<dbReference type="AlphaFoldDB" id="A0AAE1PDH3"/>
<proteinExistence type="predicted"/>
<dbReference type="EMBL" id="JAWZYT010002181">
    <property type="protein sequence ID" value="KAK4306083.1"/>
    <property type="molecule type" value="Genomic_DNA"/>
</dbReference>
<evidence type="ECO:0000313" key="1">
    <source>
        <dbReference type="EMBL" id="KAK4306083.1"/>
    </source>
</evidence>
<name>A0AAE1PDH3_9EUCA</name>
<organism evidence="1 2">
    <name type="scientific">Petrolisthes manimaculis</name>
    <dbReference type="NCBI Taxonomy" id="1843537"/>
    <lineage>
        <taxon>Eukaryota</taxon>
        <taxon>Metazoa</taxon>
        <taxon>Ecdysozoa</taxon>
        <taxon>Arthropoda</taxon>
        <taxon>Crustacea</taxon>
        <taxon>Multicrustacea</taxon>
        <taxon>Malacostraca</taxon>
        <taxon>Eumalacostraca</taxon>
        <taxon>Eucarida</taxon>
        <taxon>Decapoda</taxon>
        <taxon>Pleocyemata</taxon>
        <taxon>Anomura</taxon>
        <taxon>Galatheoidea</taxon>
        <taxon>Porcellanidae</taxon>
        <taxon>Petrolisthes</taxon>
    </lineage>
</organism>
<dbReference type="Proteomes" id="UP001292094">
    <property type="component" value="Unassembled WGS sequence"/>
</dbReference>
<reference evidence="1" key="1">
    <citation type="submission" date="2023-11" db="EMBL/GenBank/DDBJ databases">
        <title>Genome assemblies of two species of porcelain crab, Petrolisthes cinctipes and Petrolisthes manimaculis (Anomura: Porcellanidae).</title>
        <authorList>
            <person name="Angst P."/>
        </authorList>
    </citation>
    <scope>NUCLEOTIDE SEQUENCE</scope>
    <source>
        <strain evidence="1">PB745_02</strain>
        <tissue evidence="1">Gill</tissue>
    </source>
</reference>
<gene>
    <name evidence="1" type="ORF">Pmani_022060</name>
</gene>
<protein>
    <submittedName>
        <fullName evidence="1">Uncharacterized protein</fullName>
    </submittedName>
</protein>
<comment type="caution">
    <text evidence="1">The sequence shown here is derived from an EMBL/GenBank/DDBJ whole genome shotgun (WGS) entry which is preliminary data.</text>
</comment>
<sequence>MFSSVPTLPELLAGIDPAIMFPSEPRPEWHRHLRQVIHKAGQKVFKKPDSHDTNIPENLRHQLKHIYVY</sequence>
<evidence type="ECO:0000313" key="2">
    <source>
        <dbReference type="Proteomes" id="UP001292094"/>
    </source>
</evidence>
<accession>A0AAE1PDH3</accession>
<keyword evidence="2" id="KW-1185">Reference proteome</keyword>